<gene>
    <name evidence="1" type="ORF">J2W94_002682</name>
</gene>
<organism evidence="1 2">
    <name type="scientific">Pseudoxanthomonas sacheonensis</name>
    <dbReference type="NCBI Taxonomy" id="443615"/>
    <lineage>
        <taxon>Bacteria</taxon>
        <taxon>Pseudomonadati</taxon>
        <taxon>Pseudomonadota</taxon>
        <taxon>Gammaproteobacteria</taxon>
        <taxon>Lysobacterales</taxon>
        <taxon>Lysobacteraceae</taxon>
        <taxon>Pseudoxanthomonas</taxon>
    </lineage>
</organism>
<proteinExistence type="predicted"/>
<reference evidence="1 2" key="1">
    <citation type="submission" date="2023-07" db="EMBL/GenBank/DDBJ databases">
        <title>Sorghum-associated microbial communities from plants grown in Nebraska, USA.</title>
        <authorList>
            <person name="Schachtman D."/>
        </authorList>
    </citation>
    <scope>NUCLEOTIDE SEQUENCE [LARGE SCALE GENOMIC DNA]</scope>
    <source>
        <strain evidence="1 2">BE107</strain>
    </source>
</reference>
<dbReference type="Proteomes" id="UP001254759">
    <property type="component" value="Unassembled WGS sequence"/>
</dbReference>
<dbReference type="EMBL" id="JAVDTT010000003">
    <property type="protein sequence ID" value="MDR6842388.1"/>
    <property type="molecule type" value="Genomic_DNA"/>
</dbReference>
<accession>A0ABU1RUD6</accession>
<dbReference type="RefSeq" id="WP_310094317.1">
    <property type="nucleotide sequence ID" value="NZ_JAVDTT010000003.1"/>
</dbReference>
<evidence type="ECO:0000313" key="1">
    <source>
        <dbReference type="EMBL" id="MDR6842388.1"/>
    </source>
</evidence>
<evidence type="ECO:0000313" key="2">
    <source>
        <dbReference type="Proteomes" id="UP001254759"/>
    </source>
</evidence>
<protein>
    <submittedName>
        <fullName evidence="1">Uncharacterized protein</fullName>
    </submittedName>
</protein>
<name>A0ABU1RUD6_9GAMM</name>
<keyword evidence="2" id="KW-1185">Reference proteome</keyword>
<sequence>MSEENPKTPLDHVADTLSQLKEMRHYSKNNVELLTTQWLMFDGELSKLKQAGKIENLMMRQSEFHDALETVIAELEEVKTELQPPPDAPPG</sequence>
<comment type="caution">
    <text evidence="1">The sequence shown here is derived from an EMBL/GenBank/DDBJ whole genome shotgun (WGS) entry which is preliminary data.</text>
</comment>